<dbReference type="EMBL" id="ABEXCJ040000002">
    <property type="protein sequence ID" value="ELR5217121.1"/>
    <property type="molecule type" value="Genomic_DNA"/>
</dbReference>
<dbReference type="InterPro" id="IPR011701">
    <property type="entry name" value="MFS"/>
</dbReference>
<feature type="transmembrane region" description="Helical" evidence="4">
    <location>
        <begin position="109"/>
        <end position="129"/>
    </location>
</feature>
<evidence type="ECO:0000256" key="1">
    <source>
        <dbReference type="ARBA" id="ARBA00022692"/>
    </source>
</evidence>
<dbReference type="PANTHER" id="PTHR23528">
    <property type="match status" value="1"/>
</dbReference>
<dbReference type="EMBL" id="ABEXCJ050000002">
    <property type="protein sequence ID" value="EMR4589308.1"/>
    <property type="molecule type" value="Genomic_DNA"/>
</dbReference>
<protein>
    <submittedName>
        <fullName evidence="6">MFS transporter</fullName>
    </submittedName>
</protein>
<proteinExistence type="predicted"/>
<keyword evidence="3 4" id="KW-0472">Membrane</keyword>
<dbReference type="PANTHER" id="PTHR23528:SF1">
    <property type="entry name" value="MAJOR FACILITATOR SUPERFAMILY (MFS) PROFILE DOMAIN-CONTAINING PROTEIN"/>
    <property type="match status" value="1"/>
</dbReference>
<dbReference type="Pfam" id="PF07690">
    <property type="entry name" value="MFS_1"/>
    <property type="match status" value="1"/>
</dbReference>
<dbReference type="GO" id="GO:0022857">
    <property type="term" value="F:transmembrane transporter activity"/>
    <property type="evidence" value="ECO:0007669"/>
    <property type="project" value="InterPro"/>
</dbReference>
<dbReference type="Gene3D" id="1.20.1250.20">
    <property type="entry name" value="MFS general substrate transporter like domains"/>
    <property type="match status" value="2"/>
</dbReference>
<reference evidence="6" key="1">
    <citation type="submission" date="2023-10" db="EMBL/GenBank/DDBJ databases">
        <authorList>
            <consortium name="Clinical and Environmental Microbiology Branch: Whole genome sequencing antimicrobial resistance pathogens in the healthcare setting"/>
        </authorList>
    </citation>
    <scope>NUCLEOTIDE SEQUENCE</scope>
    <source>
        <strain evidence="6">2020QW-00022</strain>
    </source>
</reference>
<gene>
    <name evidence="7" type="ORF">M0K77_001608</name>
    <name evidence="6" type="ORF">M0K77_RS08040</name>
</gene>
<feature type="transmembrane region" description="Helical" evidence="4">
    <location>
        <begin position="319"/>
        <end position="338"/>
    </location>
</feature>
<keyword evidence="2 4" id="KW-1133">Transmembrane helix</keyword>
<comment type="caution">
    <text evidence="6">The sequence shown here is derived from an EMBL/GenBank/DDBJ whole genome shotgun (WGS) entry which is preliminary data.</text>
</comment>
<evidence type="ECO:0000259" key="5">
    <source>
        <dbReference type="PROSITE" id="PS50850"/>
    </source>
</evidence>
<evidence type="ECO:0000313" key="6">
    <source>
        <dbReference type="EMBL" id="ELR5217121.1"/>
    </source>
</evidence>
<feature type="domain" description="Major facilitator superfamily (MFS) profile" evidence="5">
    <location>
        <begin position="36"/>
        <end position="435"/>
    </location>
</feature>
<feature type="transmembrane region" description="Helical" evidence="4">
    <location>
        <begin position="76"/>
        <end position="97"/>
    </location>
</feature>
<feature type="transmembrane region" description="Helical" evidence="4">
    <location>
        <begin position="169"/>
        <end position="191"/>
    </location>
</feature>
<dbReference type="InterPro" id="IPR020846">
    <property type="entry name" value="MFS_dom"/>
</dbReference>
<feature type="transmembrane region" description="Helical" evidence="4">
    <location>
        <begin position="287"/>
        <end position="307"/>
    </location>
</feature>
<dbReference type="RefSeq" id="WP_285316045.1">
    <property type="nucleotide sequence ID" value="NZ_JANGWI010000003.1"/>
</dbReference>
<feature type="transmembrane region" description="Helical" evidence="4">
    <location>
        <begin position="253"/>
        <end position="275"/>
    </location>
</feature>
<dbReference type="InterPro" id="IPR036259">
    <property type="entry name" value="MFS_trans_sf"/>
</dbReference>
<name>A0AAD2VRU5_PRORE</name>
<feature type="transmembrane region" description="Helical" evidence="4">
    <location>
        <begin position="197"/>
        <end position="216"/>
    </location>
</feature>
<feature type="transmembrane region" description="Helical" evidence="4">
    <location>
        <begin position="410"/>
        <end position="429"/>
    </location>
</feature>
<dbReference type="SUPFAM" id="SSF103473">
    <property type="entry name" value="MFS general substrate transporter"/>
    <property type="match status" value="1"/>
</dbReference>
<evidence type="ECO:0000256" key="2">
    <source>
        <dbReference type="ARBA" id="ARBA00022989"/>
    </source>
</evidence>
<keyword evidence="1 4" id="KW-0812">Transmembrane</keyword>
<evidence type="ECO:0000256" key="3">
    <source>
        <dbReference type="ARBA" id="ARBA00023136"/>
    </source>
</evidence>
<sequence>MSESINSLPTVDNSKDYPPNEKYAKSLMVTGKRKWVLLTSLFGNFFVLLALYNGVISVLLPNHVAAIDPANKANNLAIVMTTALLFTIFAQPIAGALSDRTRSRWGRRSPWIVGGALIGGLSIFGISMMTTVAGIAVFWLMASVSLNCMNGPLATVIPDRFLPENRGIASGFVGAGSTAGGTVGIILAGYLAWNLQLGYLVFALAIIACCFAFVLINRELPSKNIQIEPFSWKNFFKSFWVSPRKYPDFGWAFLGRFMMFLGYQGVVTYQLYILQDYIGLNVQESNYAIGTISVITLATLLFSGLVSGFLSDKLQRRKIFVFLSSILMAIGLVVPLLIPNLIGMYIYAAILGLGYGAYTSIDMALMTQVLPGGGKQAGKDMGILTIATVLPQSFSPILSAWLLNTFNNDYSYLFIAAIIFVFASSFFVLPIKSVR</sequence>
<feature type="transmembrane region" description="Helical" evidence="4">
    <location>
        <begin position="35"/>
        <end position="56"/>
    </location>
</feature>
<dbReference type="PROSITE" id="PS50850">
    <property type="entry name" value="MFS"/>
    <property type="match status" value="1"/>
</dbReference>
<evidence type="ECO:0000256" key="4">
    <source>
        <dbReference type="SAM" id="Phobius"/>
    </source>
</evidence>
<accession>A0AAD2VRU5</accession>
<feature type="transmembrane region" description="Helical" evidence="4">
    <location>
        <begin position="382"/>
        <end position="404"/>
    </location>
</feature>
<feature type="transmembrane region" description="Helical" evidence="4">
    <location>
        <begin position="344"/>
        <end position="361"/>
    </location>
</feature>
<organism evidence="6">
    <name type="scientific">Providencia rettgeri</name>
    <dbReference type="NCBI Taxonomy" id="587"/>
    <lineage>
        <taxon>Bacteria</taxon>
        <taxon>Pseudomonadati</taxon>
        <taxon>Pseudomonadota</taxon>
        <taxon>Gammaproteobacteria</taxon>
        <taxon>Enterobacterales</taxon>
        <taxon>Morganellaceae</taxon>
        <taxon>Providencia</taxon>
    </lineage>
</organism>
<evidence type="ECO:0000313" key="7">
    <source>
        <dbReference type="EMBL" id="EMR4589308.1"/>
    </source>
</evidence>
<dbReference type="AlphaFoldDB" id="A0AAD2VRU5"/>